<evidence type="ECO:0000259" key="8">
    <source>
        <dbReference type="PROSITE" id="PS50110"/>
    </source>
</evidence>
<dbReference type="GO" id="GO:0006355">
    <property type="term" value="P:regulation of DNA-templated transcription"/>
    <property type="evidence" value="ECO:0007669"/>
    <property type="project" value="InterPro"/>
</dbReference>
<dbReference type="PROSITE" id="PS51755">
    <property type="entry name" value="OMPR_PHOB"/>
    <property type="match status" value="1"/>
</dbReference>
<evidence type="ECO:0000256" key="7">
    <source>
        <dbReference type="PROSITE-ProRule" id="PRU01091"/>
    </source>
</evidence>
<feature type="modified residue" description="4-aspartylphosphate" evidence="6">
    <location>
        <position position="55"/>
    </location>
</feature>
<dbReference type="PROSITE" id="PS50110">
    <property type="entry name" value="RESPONSE_REGULATORY"/>
    <property type="match status" value="1"/>
</dbReference>
<dbReference type="InterPro" id="IPR016032">
    <property type="entry name" value="Sig_transdc_resp-reg_C-effctor"/>
</dbReference>
<evidence type="ECO:0000259" key="9">
    <source>
        <dbReference type="PROSITE" id="PS51755"/>
    </source>
</evidence>
<evidence type="ECO:0000256" key="6">
    <source>
        <dbReference type="PROSITE-ProRule" id="PRU00169"/>
    </source>
</evidence>
<evidence type="ECO:0000256" key="1">
    <source>
        <dbReference type="ARBA" id="ARBA00022553"/>
    </source>
</evidence>
<gene>
    <name evidence="10" type="ORF">QJT80_03275</name>
</gene>
<dbReference type="SMART" id="SM00862">
    <property type="entry name" value="Trans_reg_C"/>
    <property type="match status" value="1"/>
</dbReference>
<accession>A0AA95KF69</accession>
<reference evidence="10" key="1">
    <citation type="journal article" date="2023" name="Int. J. Mol. Sci.">
        <title>Metagenomics Revealed a New Genus 'Candidatus Thiocaldithrix dubininis' gen. nov., sp. nov. and a New Species 'Candidatus Thiothrix putei' sp. nov. in the Family Thiotrichaceae, Some Members of Which Have Traits of Both Na+- and H+-Motive Energetics.</title>
        <authorList>
            <person name="Ravin N.V."/>
            <person name="Muntyan M.S."/>
            <person name="Smolyakov D.D."/>
            <person name="Rudenko T.S."/>
            <person name="Beletsky A.V."/>
            <person name="Mardanov A.V."/>
            <person name="Grabovich M.Y."/>
        </authorList>
    </citation>
    <scope>NUCLEOTIDE SEQUENCE</scope>
    <source>
        <strain evidence="10">GKL-01</strain>
    </source>
</reference>
<proteinExistence type="predicted"/>
<name>A0AA95KF69_9GAMM</name>
<dbReference type="Proteomes" id="UP001300672">
    <property type="component" value="Chromosome"/>
</dbReference>
<keyword evidence="5" id="KW-0804">Transcription</keyword>
<dbReference type="AlphaFoldDB" id="A0AA95KF69"/>
<dbReference type="Pfam" id="PF00486">
    <property type="entry name" value="Trans_reg_C"/>
    <property type="match status" value="1"/>
</dbReference>
<dbReference type="KEGG" id="tdu:QJT80_03275"/>
<dbReference type="GO" id="GO:0000156">
    <property type="term" value="F:phosphorelay response regulator activity"/>
    <property type="evidence" value="ECO:0007669"/>
    <property type="project" value="TreeGrafter"/>
</dbReference>
<dbReference type="InterPro" id="IPR039420">
    <property type="entry name" value="WalR-like"/>
</dbReference>
<dbReference type="EMBL" id="CP124755">
    <property type="protein sequence ID" value="WGZ91499.1"/>
    <property type="molecule type" value="Genomic_DNA"/>
</dbReference>
<dbReference type="InterPro" id="IPR011006">
    <property type="entry name" value="CheY-like_superfamily"/>
</dbReference>
<keyword evidence="1 6" id="KW-0597">Phosphoprotein</keyword>
<dbReference type="Gene3D" id="6.10.250.690">
    <property type="match status" value="1"/>
</dbReference>
<keyword evidence="4 7" id="KW-0238">DNA-binding</keyword>
<dbReference type="GO" id="GO:0005829">
    <property type="term" value="C:cytosol"/>
    <property type="evidence" value="ECO:0007669"/>
    <property type="project" value="TreeGrafter"/>
</dbReference>
<evidence type="ECO:0000256" key="5">
    <source>
        <dbReference type="ARBA" id="ARBA00023163"/>
    </source>
</evidence>
<reference evidence="10" key="2">
    <citation type="submission" date="2023-04" db="EMBL/GenBank/DDBJ databases">
        <authorList>
            <person name="Beletskiy A.V."/>
            <person name="Mardanov A.V."/>
            <person name="Ravin N.V."/>
        </authorList>
    </citation>
    <scope>NUCLEOTIDE SEQUENCE</scope>
    <source>
        <strain evidence="10">GKL-01</strain>
    </source>
</reference>
<evidence type="ECO:0000256" key="3">
    <source>
        <dbReference type="ARBA" id="ARBA00023015"/>
    </source>
</evidence>
<dbReference type="Gene3D" id="3.40.50.2300">
    <property type="match status" value="1"/>
</dbReference>
<feature type="domain" description="Response regulatory" evidence="8">
    <location>
        <begin position="6"/>
        <end position="119"/>
    </location>
</feature>
<organism evidence="10">
    <name type="scientific">Candidatus Thiocaldithrix dubininis</name>
    <dbReference type="NCBI Taxonomy" id="3080823"/>
    <lineage>
        <taxon>Bacteria</taxon>
        <taxon>Pseudomonadati</taxon>
        <taxon>Pseudomonadota</taxon>
        <taxon>Gammaproteobacteria</taxon>
        <taxon>Thiotrichales</taxon>
        <taxon>Thiotrichaceae</taxon>
        <taxon>Candidatus Thiocaldithrix</taxon>
    </lineage>
</organism>
<dbReference type="GO" id="GO:0000976">
    <property type="term" value="F:transcription cis-regulatory region binding"/>
    <property type="evidence" value="ECO:0007669"/>
    <property type="project" value="TreeGrafter"/>
</dbReference>
<evidence type="ECO:0000313" key="10">
    <source>
        <dbReference type="EMBL" id="WGZ91499.1"/>
    </source>
</evidence>
<evidence type="ECO:0000256" key="4">
    <source>
        <dbReference type="ARBA" id="ARBA00023125"/>
    </source>
</evidence>
<dbReference type="GO" id="GO:0032993">
    <property type="term" value="C:protein-DNA complex"/>
    <property type="evidence" value="ECO:0007669"/>
    <property type="project" value="TreeGrafter"/>
</dbReference>
<feature type="DNA-binding region" description="OmpR/PhoB-type" evidence="7">
    <location>
        <begin position="135"/>
        <end position="232"/>
    </location>
</feature>
<dbReference type="Pfam" id="PF00072">
    <property type="entry name" value="Response_reg"/>
    <property type="match status" value="1"/>
</dbReference>
<dbReference type="PANTHER" id="PTHR48111:SF4">
    <property type="entry name" value="DNA-BINDING DUAL TRANSCRIPTIONAL REGULATOR OMPR"/>
    <property type="match status" value="1"/>
</dbReference>
<keyword evidence="3" id="KW-0805">Transcription regulation</keyword>
<dbReference type="Gene3D" id="1.10.10.10">
    <property type="entry name" value="Winged helix-like DNA-binding domain superfamily/Winged helix DNA-binding domain"/>
    <property type="match status" value="1"/>
</dbReference>
<feature type="domain" description="OmpR/PhoB-type" evidence="9">
    <location>
        <begin position="135"/>
        <end position="232"/>
    </location>
</feature>
<dbReference type="PANTHER" id="PTHR48111">
    <property type="entry name" value="REGULATOR OF RPOS"/>
    <property type="match status" value="1"/>
</dbReference>
<sequence length="237" mass="27023">MNQRKLIYVVDDEADICKLVCAELIRYGHEAHAFYTGTQAQYAIKQKQPDLLIMDLGLPDMDGLNLVRQWSHFGDMGVIILSGRNSATDRVLGLELGADDYINKPFDSRELVARANSLLRRISKLASNFQPSADVKLAKFGEWQFDPNTLTLQHNDGQQENLSHSEAELLLSLLKAPRKILSREQLLKERNEASFDRCIDVRMSRIRKKLEHDSTAPRLIKTVYGAGYMLMADVNWF</sequence>
<evidence type="ECO:0000256" key="2">
    <source>
        <dbReference type="ARBA" id="ARBA00023012"/>
    </source>
</evidence>
<dbReference type="SUPFAM" id="SSF52172">
    <property type="entry name" value="CheY-like"/>
    <property type="match status" value="1"/>
</dbReference>
<dbReference type="InterPro" id="IPR036388">
    <property type="entry name" value="WH-like_DNA-bd_sf"/>
</dbReference>
<dbReference type="CDD" id="cd00383">
    <property type="entry name" value="trans_reg_C"/>
    <property type="match status" value="1"/>
</dbReference>
<dbReference type="SMART" id="SM00448">
    <property type="entry name" value="REC"/>
    <property type="match status" value="1"/>
</dbReference>
<dbReference type="InterPro" id="IPR001789">
    <property type="entry name" value="Sig_transdc_resp-reg_receiver"/>
</dbReference>
<dbReference type="SUPFAM" id="SSF46894">
    <property type="entry name" value="C-terminal effector domain of the bipartite response regulators"/>
    <property type="match status" value="1"/>
</dbReference>
<protein>
    <submittedName>
        <fullName evidence="10">Response regulator transcription factor</fullName>
    </submittedName>
</protein>
<keyword evidence="2" id="KW-0902">Two-component regulatory system</keyword>
<dbReference type="InterPro" id="IPR001867">
    <property type="entry name" value="OmpR/PhoB-type_DNA-bd"/>
</dbReference>